<sequence>MNITINKNTISFLGMSALLICSFIITLSFDSNLSDGLSITVSVLSAISLFCIAAVMLFEAVLDICNPSQ</sequence>
<evidence type="ECO:0000313" key="2">
    <source>
        <dbReference type="EMBL" id="MDY6485865.1"/>
    </source>
</evidence>
<dbReference type="GeneID" id="86887612"/>
<keyword evidence="7" id="KW-1185">Reference proteome</keyword>
<feature type="transmembrane region" description="Helical" evidence="1">
    <location>
        <begin position="12"/>
        <end position="29"/>
    </location>
</feature>
<keyword evidence="1" id="KW-1133">Transmembrane helix</keyword>
<dbReference type="EMBL" id="JAXHPO010000036">
    <property type="protein sequence ID" value="MDY6550824.1"/>
    <property type="molecule type" value="Genomic_DNA"/>
</dbReference>
<dbReference type="AlphaFoldDB" id="A0A6L6GCK9"/>
<organism evidence="4 5">
    <name type="scientific">Acinetobacter faecalis</name>
    <dbReference type="NCBI Taxonomy" id="2665161"/>
    <lineage>
        <taxon>Bacteria</taxon>
        <taxon>Pseudomonadati</taxon>
        <taxon>Pseudomonadota</taxon>
        <taxon>Gammaproteobacteria</taxon>
        <taxon>Moraxellales</taxon>
        <taxon>Moraxellaceae</taxon>
        <taxon>Acinetobacter</taxon>
    </lineage>
</organism>
<reference evidence="3 7" key="4">
    <citation type="journal article" date="2024" name="Syst. Appl. Microbiol.">
        <title>Evidence for the occurrence of Acinetobacter faecalis in cattle feces and its emended description.</title>
        <authorList>
            <person name="Kyselkova M."/>
            <person name="Xanthopoulou K."/>
            <person name="Shestivska V."/>
            <person name="Spanelova P."/>
            <person name="Maixnerova M."/>
            <person name="Higgins P.G."/>
            <person name="Nemec A."/>
        </authorList>
    </citation>
    <scope>NUCLEOTIDE SEQUENCE [LARGE SCALE GENOMIC DNA]</scope>
    <source>
        <strain evidence="3 7">ANC 7225</strain>
    </source>
</reference>
<proteinExistence type="predicted"/>
<dbReference type="Proteomes" id="UP001278995">
    <property type="component" value="Unassembled WGS sequence"/>
</dbReference>
<dbReference type="Proteomes" id="UP000473854">
    <property type="component" value="Unassembled WGS sequence"/>
</dbReference>
<evidence type="ECO:0000256" key="1">
    <source>
        <dbReference type="SAM" id="Phobius"/>
    </source>
</evidence>
<reference evidence="3" key="3">
    <citation type="submission" date="2023-11" db="EMBL/GenBank/DDBJ databases">
        <authorList>
            <person name="Kyselkova M."/>
            <person name="Xanthopoulou K."/>
            <person name="Shestivska V."/>
            <person name="Spanelova P."/>
            <person name="Maixnerova M."/>
            <person name="Higgins P.G."/>
            <person name="Nemec A."/>
        </authorList>
    </citation>
    <scope>NUCLEOTIDE SEQUENCE</scope>
    <source>
        <strain evidence="3">ANC 7225</strain>
    </source>
</reference>
<dbReference type="RefSeq" id="WP_154771830.1">
    <property type="nucleotide sequence ID" value="NZ_JAXHPE010000003.1"/>
</dbReference>
<evidence type="ECO:0000313" key="5">
    <source>
        <dbReference type="Proteomes" id="UP000473854"/>
    </source>
</evidence>
<dbReference type="EMBL" id="WLYL01000003">
    <property type="protein sequence ID" value="MTD10166.1"/>
    <property type="molecule type" value="Genomic_DNA"/>
</dbReference>
<evidence type="ECO:0000313" key="6">
    <source>
        <dbReference type="Proteomes" id="UP001278995"/>
    </source>
</evidence>
<dbReference type="EMBL" id="JAXHPL010000003">
    <property type="protein sequence ID" value="MDY6485865.1"/>
    <property type="molecule type" value="Genomic_DNA"/>
</dbReference>
<feature type="transmembrane region" description="Helical" evidence="1">
    <location>
        <begin position="41"/>
        <end position="62"/>
    </location>
</feature>
<comment type="caution">
    <text evidence="4">The sequence shown here is derived from an EMBL/GenBank/DDBJ whole genome shotgun (WGS) entry which is preliminary data.</text>
</comment>
<protein>
    <submittedName>
        <fullName evidence="4">Uncharacterized protein</fullName>
    </submittedName>
</protein>
<name>A0A6L6GCK9_9GAMM</name>
<dbReference type="Proteomes" id="UP001284094">
    <property type="component" value="Unassembled WGS sequence"/>
</dbReference>
<evidence type="ECO:0000313" key="7">
    <source>
        <dbReference type="Proteomes" id="UP001284094"/>
    </source>
</evidence>
<evidence type="ECO:0000313" key="4">
    <source>
        <dbReference type="EMBL" id="MTD10166.1"/>
    </source>
</evidence>
<evidence type="ECO:0000313" key="3">
    <source>
        <dbReference type="EMBL" id="MDY6550824.1"/>
    </source>
</evidence>
<accession>A0A6L6GCK9</accession>
<reference evidence="2 6" key="2">
    <citation type="submission" date="2023-11" db="EMBL/GenBank/DDBJ databases">
        <title>The common occurrence of Acinetobacte faecalis in cattle feces and its emended description.</title>
        <authorList>
            <person name="Kyselkova M."/>
            <person name="Xanthopoulou K."/>
            <person name="Shestivska V."/>
            <person name="Spanelova P."/>
            <person name="Maixnerova M."/>
            <person name="Higgins P.G."/>
            <person name="Nemec A."/>
        </authorList>
    </citation>
    <scope>NUCLEOTIDE SEQUENCE [LARGE SCALE GENOMIC DNA]</scope>
    <source>
        <strain evidence="2 6">ANC 7483</strain>
    </source>
</reference>
<keyword evidence="1" id="KW-0812">Transmembrane</keyword>
<gene>
    <name evidence="4" type="ORF">GIX10_01670</name>
    <name evidence="3" type="ORF">SKM48_08660</name>
    <name evidence="2" type="ORF">SKM51_01315</name>
</gene>
<reference evidence="4 5" key="1">
    <citation type="submission" date="2019-11" db="EMBL/GenBank/DDBJ databases">
        <authorList>
            <person name="An D."/>
        </authorList>
    </citation>
    <scope>NUCLEOTIDE SEQUENCE [LARGE SCALE GENOMIC DNA]</scope>
    <source>
        <strain evidence="4 5">YIM 103518</strain>
    </source>
</reference>
<keyword evidence="1" id="KW-0472">Membrane</keyword>